<name>A0A3P3E5H5_9BURK</name>
<dbReference type="NCBIfam" id="TIGR02532">
    <property type="entry name" value="IV_pilin_GFxxxE"/>
    <property type="match status" value="1"/>
</dbReference>
<keyword evidence="1" id="KW-0488">Methylation</keyword>
<evidence type="ECO:0000313" key="4">
    <source>
        <dbReference type="Proteomes" id="UP000271590"/>
    </source>
</evidence>
<proteinExistence type="predicted"/>
<evidence type="ECO:0000256" key="1">
    <source>
        <dbReference type="ARBA" id="ARBA00022481"/>
    </source>
</evidence>
<keyword evidence="2" id="KW-1133">Transmembrane helix</keyword>
<dbReference type="InterPro" id="IPR000983">
    <property type="entry name" value="Bac_GSPG_pilin"/>
</dbReference>
<feature type="transmembrane region" description="Helical" evidence="2">
    <location>
        <begin position="6"/>
        <end position="29"/>
    </location>
</feature>
<dbReference type="InterPro" id="IPR045584">
    <property type="entry name" value="Pilin-like"/>
</dbReference>
<sequence length="157" mass="17575">MNAARGFTLIEMMVTVVLVGILASVVVPLTEMSIQRGKEQELRIALREVRSAIDAYKRAGDEGRIYRSATTTGYPETLDVLVQGTPDLKDPGHRKIFFLRRVPRDPMNADMKLAPAATWGKRAYSSEADRPKEGDDVYDIYSLSRRAGLNGVPYTQW</sequence>
<dbReference type="GO" id="GO:0015628">
    <property type="term" value="P:protein secretion by the type II secretion system"/>
    <property type="evidence" value="ECO:0007669"/>
    <property type="project" value="InterPro"/>
</dbReference>
<dbReference type="InterPro" id="IPR012902">
    <property type="entry name" value="N_methyl_site"/>
</dbReference>
<evidence type="ECO:0000256" key="2">
    <source>
        <dbReference type="SAM" id="Phobius"/>
    </source>
</evidence>
<keyword evidence="2" id="KW-0812">Transmembrane</keyword>
<dbReference type="Proteomes" id="UP000271590">
    <property type="component" value="Unassembled WGS sequence"/>
</dbReference>
<dbReference type="PRINTS" id="PR00813">
    <property type="entry name" value="BCTERIALGSPG"/>
</dbReference>
<dbReference type="PANTHER" id="PTHR30093:SF47">
    <property type="entry name" value="TYPE IV PILUS NON-CORE MINOR PILIN PILE"/>
    <property type="match status" value="1"/>
</dbReference>
<keyword evidence="2" id="KW-0472">Membrane</keyword>
<dbReference type="PANTHER" id="PTHR30093">
    <property type="entry name" value="GENERAL SECRETION PATHWAY PROTEIN G"/>
    <property type="match status" value="1"/>
</dbReference>
<comment type="caution">
    <text evidence="3">The sequence shown here is derived from an EMBL/GenBank/DDBJ whole genome shotgun (WGS) entry which is preliminary data.</text>
</comment>
<dbReference type="GO" id="GO:0015627">
    <property type="term" value="C:type II protein secretion system complex"/>
    <property type="evidence" value="ECO:0007669"/>
    <property type="project" value="InterPro"/>
</dbReference>
<organism evidence="3 4">
    <name type="scientific">Variovorax beijingensis</name>
    <dbReference type="NCBI Taxonomy" id="2496117"/>
    <lineage>
        <taxon>Bacteria</taxon>
        <taxon>Pseudomonadati</taxon>
        <taxon>Pseudomonadota</taxon>
        <taxon>Betaproteobacteria</taxon>
        <taxon>Burkholderiales</taxon>
        <taxon>Comamonadaceae</taxon>
        <taxon>Variovorax</taxon>
    </lineage>
</organism>
<dbReference type="AlphaFoldDB" id="A0A3P3E5H5"/>
<dbReference type="Pfam" id="PF07963">
    <property type="entry name" value="N_methyl"/>
    <property type="match status" value="1"/>
</dbReference>
<dbReference type="Gene3D" id="3.30.700.10">
    <property type="entry name" value="Glycoprotein, Type 4 Pilin"/>
    <property type="match status" value="1"/>
</dbReference>
<accession>A0A3P3E5H5</accession>
<dbReference type="EMBL" id="RQXU01000029">
    <property type="protein sequence ID" value="RRH81594.1"/>
    <property type="molecule type" value="Genomic_DNA"/>
</dbReference>
<reference evidence="3 4" key="1">
    <citation type="submission" date="2018-11" db="EMBL/GenBank/DDBJ databases">
        <title>The genome of Variovorax sp T529.</title>
        <authorList>
            <person name="Gao J."/>
        </authorList>
    </citation>
    <scope>NUCLEOTIDE SEQUENCE [LARGE SCALE GENOMIC DNA]</scope>
    <source>
        <strain evidence="3 4">T529</strain>
    </source>
</reference>
<dbReference type="PROSITE" id="PS00409">
    <property type="entry name" value="PROKAR_NTER_METHYL"/>
    <property type="match status" value="1"/>
</dbReference>
<evidence type="ECO:0000313" key="3">
    <source>
        <dbReference type="EMBL" id="RRH81594.1"/>
    </source>
</evidence>
<gene>
    <name evidence="3" type="ORF">EH244_28595</name>
</gene>
<dbReference type="SUPFAM" id="SSF54523">
    <property type="entry name" value="Pili subunits"/>
    <property type="match status" value="1"/>
</dbReference>
<dbReference type="RefSeq" id="WP_124961676.1">
    <property type="nucleotide sequence ID" value="NZ_RQXU01000029.1"/>
</dbReference>
<protein>
    <submittedName>
        <fullName evidence="3">Type II secretion system protein</fullName>
    </submittedName>
</protein>